<feature type="signal peptide" evidence="2">
    <location>
        <begin position="1"/>
        <end position="20"/>
    </location>
</feature>
<keyword evidence="5" id="KW-1185">Reference proteome</keyword>
<reference evidence="4 5" key="1">
    <citation type="submission" date="2021-04" db="EMBL/GenBank/DDBJ databases">
        <authorList>
            <person name="Rodrigo-Torres L."/>
            <person name="Arahal R. D."/>
            <person name="Lucena T."/>
        </authorList>
    </citation>
    <scope>NUCLEOTIDE SEQUENCE [LARGE SCALE GENOMIC DNA]</scope>
    <source>
        <strain evidence="4 5">CECT 30171</strain>
    </source>
</reference>
<feature type="region of interest" description="Disordered" evidence="1">
    <location>
        <begin position="75"/>
        <end position="113"/>
    </location>
</feature>
<name>A0ABN7R1L6_9GAMM</name>
<keyword evidence="2" id="KW-0732">Signal</keyword>
<feature type="domain" description="DUF4124" evidence="3">
    <location>
        <begin position="11"/>
        <end position="57"/>
    </location>
</feature>
<dbReference type="InterPro" id="IPR025392">
    <property type="entry name" value="DUF4124"/>
</dbReference>
<accession>A0ABN7R1L6</accession>
<evidence type="ECO:0000256" key="1">
    <source>
        <dbReference type="SAM" id="MobiDB-lite"/>
    </source>
</evidence>
<feature type="compositionally biased region" description="Basic and acidic residues" evidence="1">
    <location>
        <begin position="92"/>
        <end position="113"/>
    </location>
</feature>
<dbReference type="RefSeq" id="WP_215218005.1">
    <property type="nucleotide sequence ID" value="NZ_OU015430.1"/>
</dbReference>
<dbReference type="EMBL" id="OU015430">
    <property type="protein sequence ID" value="CAG4973147.1"/>
    <property type="molecule type" value="Genomic_DNA"/>
</dbReference>
<proteinExistence type="predicted"/>
<feature type="chain" id="PRO_5045234577" description="DUF4124 domain-containing protein" evidence="2">
    <location>
        <begin position="21"/>
        <end position="133"/>
    </location>
</feature>
<sequence>MNPVALIALPLLLLGTPVFAQSVHKCVDDRGGVTYQSGDCTDGRSVRSWNAGSPAVPDLEARKARERANSAYLRKLAKRHRGGSGGAGAISGHRDARKCEAARNRRSRAEASTKRLTLAQLEKLGDDVYEACK</sequence>
<evidence type="ECO:0000313" key="4">
    <source>
        <dbReference type="EMBL" id="CAG4973147.1"/>
    </source>
</evidence>
<organism evidence="4 5">
    <name type="scientific">Novilysobacter luteus</name>
    <dbReference type="NCBI Taxonomy" id="2822368"/>
    <lineage>
        <taxon>Bacteria</taxon>
        <taxon>Pseudomonadati</taxon>
        <taxon>Pseudomonadota</taxon>
        <taxon>Gammaproteobacteria</taxon>
        <taxon>Lysobacterales</taxon>
        <taxon>Lysobacteraceae</taxon>
        <taxon>Novilysobacter</taxon>
    </lineage>
</organism>
<evidence type="ECO:0000256" key="2">
    <source>
        <dbReference type="SAM" id="SignalP"/>
    </source>
</evidence>
<evidence type="ECO:0000313" key="5">
    <source>
        <dbReference type="Proteomes" id="UP000680116"/>
    </source>
</evidence>
<evidence type="ECO:0000259" key="3">
    <source>
        <dbReference type="Pfam" id="PF13511"/>
    </source>
</evidence>
<gene>
    <name evidence="4" type="ORF">LYB30171_01388</name>
</gene>
<dbReference type="Pfam" id="PF13511">
    <property type="entry name" value="DUF4124"/>
    <property type="match status" value="1"/>
</dbReference>
<protein>
    <recommendedName>
        <fullName evidence="3">DUF4124 domain-containing protein</fullName>
    </recommendedName>
</protein>
<dbReference type="Proteomes" id="UP000680116">
    <property type="component" value="Chromosome"/>
</dbReference>